<keyword evidence="3" id="KW-1185">Reference proteome</keyword>
<proteinExistence type="predicted"/>
<evidence type="ECO:0000256" key="1">
    <source>
        <dbReference type="SAM" id="Phobius"/>
    </source>
</evidence>
<accession>A0ABZ0HV57</accession>
<keyword evidence="1" id="KW-1133">Transmembrane helix</keyword>
<dbReference type="EMBL" id="CP136862">
    <property type="protein sequence ID" value="WOJ91162.1"/>
    <property type="molecule type" value="Genomic_DNA"/>
</dbReference>
<keyword evidence="1" id="KW-0812">Transmembrane</keyword>
<evidence type="ECO:0000313" key="3">
    <source>
        <dbReference type="Proteomes" id="UP001626536"/>
    </source>
</evidence>
<gene>
    <name evidence="2" type="ORF">RZS28_07785</name>
</gene>
<evidence type="ECO:0000313" key="2">
    <source>
        <dbReference type="EMBL" id="WOJ91162.1"/>
    </source>
</evidence>
<sequence>MSDVEADQGANAAQRTAAANGEAIAATAGRDFRAVAAFGGVAFLVAAVVGAGVMIKPPGAAALPSFARQTGQPCATCHTAFPQLTPFGRRFKLNGYTAGGGLTWEQGVPPLAAMVMPTFTHTDVNQDTPPELWAHTNNNVLLQQGSLFYAGQIYGNLGAFIQGTYDGASQHIFLDASDLRYADSTKLFGYDVTYGISVNNAPSVQDVWNTTPAWGFPFISSTLAPQFSLPGTLIEGGLGDLVVGTGAYTFWNDMLYLDVSAYQNLSMQALKRLGVPPGVIGSISIDGVAPYWRAAFEYNVGEHSFEVGTFGVHANTLPGRVAGFGFDEITDVAFDAQYQFIGDPHNITIRAVNIHERQKLNSTFLQGGSSNLYNSLDSFKASIEYVYDHTYSLTGGYFSVYGSADALLYGANSLVNLPNGKGIIFDAAYMPFSKGGPSVYPWINAKIGVSYTSYLKLFGGIVNFDGASHNASGNNTVLLYAWIAF</sequence>
<keyword evidence="1" id="KW-0472">Membrane</keyword>
<reference evidence="2 3" key="1">
    <citation type="submission" date="2023-10" db="EMBL/GenBank/DDBJ databases">
        <title>Novel methanotroph of the genus Methylocapsa from a subarctic wetland.</title>
        <authorList>
            <person name="Belova S.E."/>
            <person name="Oshkin I.Y."/>
            <person name="Miroshnikov K."/>
            <person name="Dedysh S.N."/>
        </authorList>
    </citation>
    <scope>NUCLEOTIDE SEQUENCE [LARGE SCALE GENOMIC DNA]</scope>
    <source>
        <strain evidence="2 3">RX1</strain>
    </source>
</reference>
<organism evidence="2 3">
    <name type="scientific">Methylocapsa polymorpha</name>
    <dbReference type="NCBI Taxonomy" id="3080828"/>
    <lineage>
        <taxon>Bacteria</taxon>
        <taxon>Pseudomonadati</taxon>
        <taxon>Pseudomonadota</taxon>
        <taxon>Alphaproteobacteria</taxon>
        <taxon>Hyphomicrobiales</taxon>
        <taxon>Beijerinckiaceae</taxon>
        <taxon>Methylocapsa</taxon>
    </lineage>
</organism>
<evidence type="ECO:0008006" key="4">
    <source>
        <dbReference type="Google" id="ProtNLM"/>
    </source>
</evidence>
<name>A0ABZ0HV57_9HYPH</name>
<dbReference type="RefSeq" id="WP_407340752.1">
    <property type="nucleotide sequence ID" value="NZ_CP136862.1"/>
</dbReference>
<feature type="transmembrane region" description="Helical" evidence="1">
    <location>
        <begin position="34"/>
        <end position="55"/>
    </location>
</feature>
<dbReference type="Proteomes" id="UP001626536">
    <property type="component" value="Chromosome"/>
</dbReference>
<protein>
    <recommendedName>
        <fullName evidence="4">Cytochrome c1 protein</fullName>
    </recommendedName>
</protein>